<organism evidence="2 4">
    <name type="scientific">Phakopsora pachyrhizi</name>
    <name type="common">Asian soybean rust disease fungus</name>
    <dbReference type="NCBI Taxonomy" id="170000"/>
    <lineage>
        <taxon>Eukaryota</taxon>
        <taxon>Fungi</taxon>
        <taxon>Dikarya</taxon>
        <taxon>Basidiomycota</taxon>
        <taxon>Pucciniomycotina</taxon>
        <taxon>Pucciniomycetes</taxon>
        <taxon>Pucciniales</taxon>
        <taxon>Phakopsoraceae</taxon>
        <taxon>Phakopsora</taxon>
    </lineage>
</organism>
<evidence type="ECO:0000313" key="2">
    <source>
        <dbReference type="EMBL" id="CAH7690281.1"/>
    </source>
</evidence>
<evidence type="ECO:0000313" key="1">
    <source>
        <dbReference type="EMBL" id="CAH7690278.1"/>
    </source>
</evidence>
<evidence type="ECO:0000313" key="3">
    <source>
        <dbReference type="EMBL" id="CAH7690282.1"/>
    </source>
</evidence>
<evidence type="ECO:0000313" key="4">
    <source>
        <dbReference type="Proteomes" id="UP001153365"/>
    </source>
</evidence>
<dbReference type="EMBL" id="CALTRL010006254">
    <property type="protein sequence ID" value="CAH7690282.1"/>
    <property type="molecule type" value="Genomic_DNA"/>
</dbReference>
<dbReference type="EMBL" id="CALTRL010006253">
    <property type="protein sequence ID" value="CAH7690281.1"/>
    <property type="molecule type" value="Genomic_DNA"/>
</dbReference>
<sequence length="307" mass="35167">MDNRNKAKNTKENTQNLEETRFVTPTSQVDCYMIYEMINQQDGHIKIGSVESSISGNETKMMTVKSAKLKFGSLKISKNEDTKALSVEVSGVYESHRAGKKKFFSLRRAKEISVGNEYQLYRENWPESALNIVEKIAERGCNKFIEVVEESEDVGQEKNIMKYFLIGGDQSDLTGNCNGAKQFSLIFNPKLPLKRVIFPFFIYSAKECVEFSEKGKGRGKIYEVGCQLKGRNKFPESKKRSAMFDLVKLQEIEMTREAIKELKELYSNEPERLVFGARDVQRASLKSAIKALFIILNRESAIYYVIY</sequence>
<accession>A0AAV0BU01</accession>
<dbReference type="Proteomes" id="UP001153365">
    <property type="component" value="Unassembled WGS sequence"/>
</dbReference>
<reference evidence="2" key="1">
    <citation type="submission" date="2022-06" db="EMBL/GenBank/DDBJ databases">
        <authorList>
            <consortium name="SYNGENTA / RWTH Aachen University"/>
        </authorList>
    </citation>
    <scope>NUCLEOTIDE SEQUENCE</scope>
</reference>
<name>A0AAV0BU01_PHAPC</name>
<keyword evidence="4" id="KW-1185">Reference proteome</keyword>
<protein>
    <submittedName>
        <fullName evidence="2">Expressed protein</fullName>
    </submittedName>
</protein>
<dbReference type="AlphaFoldDB" id="A0AAV0BU01"/>
<proteinExistence type="predicted"/>
<gene>
    <name evidence="1" type="ORF">PPACK8108_LOCUS25576</name>
    <name evidence="2" type="ORF">PPACK8108_LOCUS25579</name>
    <name evidence="3" type="ORF">PPACK8108_LOCUS25581</name>
</gene>
<dbReference type="EMBL" id="CALTRL010006253">
    <property type="protein sequence ID" value="CAH7690278.1"/>
    <property type="molecule type" value="Genomic_DNA"/>
</dbReference>
<comment type="caution">
    <text evidence="2">The sequence shown here is derived from an EMBL/GenBank/DDBJ whole genome shotgun (WGS) entry which is preliminary data.</text>
</comment>